<proteinExistence type="predicted"/>
<name>A0A066ZAY6_9ACTN</name>
<dbReference type="eggNOG" id="ENOG50320BM">
    <property type="taxonomic scope" value="Bacteria"/>
</dbReference>
<keyword evidence="4" id="KW-1185">Reference proteome</keyword>
<keyword evidence="2" id="KW-0472">Membrane</keyword>
<feature type="compositionally biased region" description="Gly residues" evidence="1">
    <location>
        <begin position="18"/>
        <end position="28"/>
    </location>
</feature>
<dbReference type="HOGENOM" id="CLU_1400841_0_0_11"/>
<reference evidence="3 4" key="1">
    <citation type="submission" date="2014-05" db="EMBL/GenBank/DDBJ databases">
        <title>Draft Genome Sequence of Kitasatospora cheerisanensis KCTC 2395.</title>
        <authorList>
            <person name="Nam D.H."/>
        </authorList>
    </citation>
    <scope>NUCLEOTIDE SEQUENCE [LARGE SCALE GENOMIC DNA]</scope>
    <source>
        <strain evidence="3 4">KCTC 2395</strain>
    </source>
</reference>
<feature type="region of interest" description="Disordered" evidence="1">
    <location>
        <begin position="1"/>
        <end position="35"/>
    </location>
</feature>
<evidence type="ECO:0000313" key="3">
    <source>
        <dbReference type="EMBL" id="KDN87476.1"/>
    </source>
</evidence>
<dbReference type="EMBL" id="JNBY01000035">
    <property type="protein sequence ID" value="KDN87476.1"/>
    <property type="molecule type" value="Genomic_DNA"/>
</dbReference>
<evidence type="ECO:0000256" key="1">
    <source>
        <dbReference type="SAM" id="MobiDB-lite"/>
    </source>
</evidence>
<gene>
    <name evidence="3" type="ORF">KCH_08480</name>
</gene>
<dbReference type="InterPro" id="IPR046129">
    <property type="entry name" value="DUF6126"/>
</dbReference>
<feature type="region of interest" description="Disordered" evidence="1">
    <location>
        <begin position="72"/>
        <end position="157"/>
    </location>
</feature>
<dbReference type="Pfam" id="PF19621">
    <property type="entry name" value="DUF6126"/>
    <property type="match status" value="1"/>
</dbReference>
<sequence length="194" mass="20045">MTGHRRHRRHPHSPPVPGGSGGSDGSDGSGRRRRLAATVLTAWGVHPRTTAHDATVLAVTEPTAGTVRHAATHSGRFAPSPPWTPRTWTSASTAATAACSASPPPAGPAARPSSPTWPAASAANRPSTPSPALPAPPPPPASPHCPREGVPVSNAVRDEKTKRKAMLIRALIYIAGTHLFAGFVLLLFALGGRH</sequence>
<feature type="transmembrane region" description="Helical" evidence="2">
    <location>
        <begin position="170"/>
        <end position="191"/>
    </location>
</feature>
<keyword evidence="2" id="KW-0812">Transmembrane</keyword>
<dbReference type="AlphaFoldDB" id="A0A066ZAY6"/>
<feature type="compositionally biased region" description="Low complexity" evidence="1">
    <location>
        <begin position="85"/>
        <end position="101"/>
    </location>
</feature>
<feature type="compositionally biased region" description="Basic residues" evidence="1">
    <location>
        <begin position="1"/>
        <end position="12"/>
    </location>
</feature>
<accession>A0A066ZAY6</accession>
<dbReference type="Proteomes" id="UP000027178">
    <property type="component" value="Unassembled WGS sequence"/>
</dbReference>
<evidence type="ECO:0000313" key="4">
    <source>
        <dbReference type="Proteomes" id="UP000027178"/>
    </source>
</evidence>
<feature type="compositionally biased region" description="Low complexity" evidence="1">
    <location>
        <begin position="108"/>
        <end position="127"/>
    </location>
</feature>
<evidence type="ECO:0000256" key="2">
    <source>
        <dbReference type="SAM" id="Phobius"/>
    </source>
</evidence>
<organism evidence="3 4">
    <name type="scientific">Kitasatospora cheerisanensis KCTC 2395</name>
    <dbReference type="NCBI Taxonomy" id="1348663"/>
    <lineage>
        <taxon>Bacteria</taxon>
        <taxon>Bacillati</taxon>
        <taxon>Actinomycetota</taxon>
        <taxon>Actinomycetes</taxon>
        <taxon>Kitasatosporales</taxon>
        <taxon>Streptomycetaceae</taxon>
        <taxon>Kitasatospora</taxon>
    </lineage>
</organism>
<feature type="compositionally biased region" description="Pro residues" evidence="1">
    <location>
        <begin position="128"/>
        <end position="143"/>
    </location>
</feature>
<dbReference type="PATRIC" id="fig|1348663.4.peg.807"/>
<protein>
    <submittedName>
        <fullName evidence="3">Uncharacterized protein</fullName>
    </submittedName>
</protein>
<comment type="caution">
    <text evidence="3">The sequence shown here is derived from an EMBL/GenBank/DDBJ whole genome shotgun (WGS) entry which is preliminary data.</text>
</comment>
<keyword evidence="2" id="KW-1133">Transmembrane helix</keyword>